<reference evidence="2 3" key="1">
    <citation type="submission" date="2017-08" db="EMBL/GenBank/DDBJ databases">
        <authorList>
            <person name="de Groot N.N."/>
        </authorList>
    </citation>
    <scope>NUCLEOTIDE SEQUENCE [LARGE SCALE GENOMIC DNA]</scope>
    <source>
        <strain evidence="2 3">JC85</strain>
    </source>
</reference>
<evidence type="ECO:0000313" key="3">
    <source>
        <dbReference type="Proteomes" id="UP000219167"/>
    </source>
</evidence>
<dbReference type="CDD" id="cd20301">
    <property type="entry name" value="cupin_ChrR"/>
    <property type="match status" value="1"/>
</dbReference>
<sequence length="224" mass="24223">MTIRHHVSDELLLAYAAGTLEEGWRLAVATHLALCPDCRKRLSLMEDAGGQLLEEIVPEPAMATSFERLRQRVLEKSAPVRPASAAARPAAPARAAAPVLPEPLRSYVGGDVETLKWKSLGRGAYHIPIRTDDGTTMVRLLRIPAGKPVPEHGHGGRELTLVLSGSFHDGETLFARGDLEEADASVQHQPVATPGEDCICLAVTDAPLKFRSWLVRLVQPVLGI</sequence>
<dbReference type="SUPFAM" id="SSF51182">
    <property type="entry name" value="RmlC-like cupins"/>
    <property type="match status" value="1"/>
</dbReference>
<dbReference type="AlphaFoldDB" id="A0A285V0J4"/>
<dbReference type="InterPro" id="IPR041916">
    <property type="entry name" value="Anti_sigma_zinc_sf"/>
</dbReference>
<dbReference type="Gene3D" id="1.10.10.1320">
    <property type="entry name" value="Anti-sigma factor, zinc-finger domain"/>
    <property type="match status" value="1"/>
</dbReference>
<proteinExistence type="predicted"/>
<feature type="domain" description="ChrR-like cupin" evidence="1">
    <location>
        <begin position="111"/>
        <end position="203"/>
    </location>
</feature>
<dbReference type="EMBL" id="OBQD01000020">
    <property type="protein sequence ID" value="SOC46041.1"/>
    <property type="molecule type" value="Genomic_DNA"/>
</dbReference>
<dbReference type="RefSeq" id="WP_097142456.1">
    <property type="nucleotide sequence ID" value="NZ_OBQD01000020.1"/>
</dbReference>
<accession>A0A285V0J4</accession>
<dbReference type="NCBIfam" id="TIGR02451">
    <property type="entry name" value="anti_sig_ChrR"/>
    <property type="match status" value="1"/>
</dbReference>
<dbReference type="InterPro" id="IPR014710">
    <property type="entry name" value="RmlC-like_jellyroll"/>
</dbReference>
<dbReference type="Gene3D" id="2.60.120.10">
    <property type="entry name" value="Jelly Rolls"/>
    <property type="match status" value="1"/>
</dbReference>
<dbReference type="InterPro" id="IPR011051">
    <property type="entry name" value="RmlC_Cupin_sf"/>
</dbReference>
<protein>
    <submittedName>
        <fullName evidence="2">ChrR-like anti-ECFsigma factor</fullName>
    </submittedName>
</protein>
<dbReference type="Pfam" id="PF12973">
    <property type="entry name" value="Cupin_7"/>
    <property type="match status" value="1"/>
</dbReference>
<evidence type="ECO:0000259" key="1">
    <source>
        <dbReference type="Pfam" id="PF12973"/>
    </source>
</evidence>
<evidence type="ECO:0000313" key="2">
    <source>
        <dbReference type="EMBL" id="SOC46041.1"/>
    </source>
</evidence>
<dbReference type="OrthoDB" id="2988517at2"/>
<keyword evidence="3" id="KW-1185">Reference proteome</keyword>
<name>A0A285V0J4_9HYPH</name>
<dbReference type="Proteomes" id="UP000219167">
    <property type="component" value="Unassembled WGS sequence"/>
</dbReference>
<gene>
    <name evidence="2" type="ORF">SAMN05892877_12051</name>
</gene>
<organism evidence="2 3">
    <name type="scientific">Rhizobium subbaraonis</name>
    <dbReference type="NCBI Taxonomy" id="908946"/>
    <lineage>
        <taxon>Bacteria</taxon>
        <taxon>Pseudomonadati</taxon>
        <taxon>Pseudomonadota</taxon>
        <taxon>Alphaproteobacteria</taxon>
        <taxon>Hyphomicrobiales</taxon>
        <taxon>Rhizobiaceae</taxon>
        <taxon>Rhizobium/Agrobacterium group</taxon>
        <taxon>Rhizobium</taxon>
    </lineage>
</organism>
<dbReference type="InterPro" id="IPR025979">
    <property type="entry name" value="ChrR-like_cupin_dom"/>
</dbReference>
<dbReference type="InterPro" id="IPR012807">
    <property type="entry name" value="Anti-sigma_ChrR"/>
</dbReference>